<keyword evidence="3" id="KW-1185">Reference proteome</keyword>
<dbReference type="STRING" id="267850.ADINL_2466"/>
<organism evidence="2 3">
    <name type="scientific">Nitrincola lacisaponensis</name>
    <dbReference type="NCBI Taxonomy" id="267850"/>
    <lineage>
        <taxon>Bacteria</taxon>
        <taxon>Pseudomonadati</taxon>
        <taxon>Pseudomonadota</taxon>
        <taxon>Gammaproteobacteria</taxon>
        <taxon>Oceanospirillales</taxon>
        <taxon>Oceanospirillaceae</taxon>
        <taxon>Nitrincola</taxon>
    </lineage>
</organism>
<dbReference type="RefSeq" id="WP_036548324.1">
    <property type="nucleotide sequence ID" value="NZ_JMSZ01000032.1"/>
</dbReference>
<dbReference type="AlphaFoldDB" id="A0A063Y472"/>
<evidence type="ECO:0000313" key="2">
    <source>
        <dbReference type="EMBL" id="KDE39337.1"/>
    </source>
</evidence>
<evidence type="ECO:0000256" key="1">
    <source>
        <dbReference type="SAM" id="Coils"/>
    </source>
</evidence>
<dbReference type="EMBL" id="JMSZ01000032">
    <property type="protein sequence ID" value="KDE39337.1"/>
    <property type="molecule type" value="Genomic_DNA"/>
</dbReference>
<accession>A0A063Y472</accession>
<name>A0A063Y472_9GAMM</name>
<reference evidence="2 3" key="1">
    <citation type="journal article" date="2005" name="Int. J. Syst. Evol. Microbiol.">
        <title>Nitrincola lacisaponensis gen. nov., sp. nov., a novel alkaliphilic bacterium isolated from an alkaline, saline lake.</title>
        <authorList>
            <person name="Dimitriu P.A."/>
            <person name="Shukla S.K."/>
            <person name="Conradt J."/>
            <person name="Marquez M.C."/>
            <person name="Ventosa A."/>
            <person name="Maglia A."/>
            <person name="Peyton B.M."/>
            <person name="Pinkart H.C."/>
            <person name="Mormile M.R."/>
        </authorList>
    </citation>
    <scope>NUCLEOTIDE SEQUENCE [LARGE SCALE GENOMIC DNA]</scope>
    <source>
        <strain evidence="2 3">4CA</strain>
    </source>
</reference>
<comment type="caution">
    <text evidence="2">The sequence shown here is derived from an EMBL/GenBank/DDBJ whole genome shotgun (WGS) entry which is preliminary data.</text>
</comment>
<evidence type="ECO:0000313" key="3">
    <source>
        <dbReference type="Proteomes" id="UP000027318"/>
    </source>
</evidence>
<sequence>MNVKKLLERVRLFLDADTQTQLHEIRSIRKVLKALKEKERELQASLEHEKDDEAREALQLHLEVIYAQRKKGVDRVLQLKEALKPEEDILQRPLD</sequence>
<feature type="coiled-coil region" evidence="1">
    <location>
        <begin position="25"/>
        <end position="56"/>
    </location>
</feature>
<dbReference type="OrthoDB" id="5796609at2"/>
<dbReference type="Proteomes" id="UP000027318">
    <property type="component" value="Unassembled WGS sequence"/>
</dbReference>
<keyword evidence="1" id="KW-0175">Coiled coil</keyword>
<protein>
    <submittedName>
        <fullName evidence="2">Uncharacterized protein</fullName>
    </submittedName>
</protein>
<proteinExistence type="predicted"/>
<gene>
    <name evidence="2" type="ORF">ADINL_2466</name>
</gene>